<keyword evidence="1" id="KW-0479">Metal-binding</keyword>
<feature type="domain" description="CCHC-type" evidence="2">
    <location>
        <begin position="214"/>
        <end position="228"/>
    </location>
</feature>
<dbReference type="InterPro" id="IPR001878">
    <property type="entry name" value="Znf_CCHC"/>
</dbReference>
<evidence type="ECO:0000259" key="2">
    <source>
        <dbReference type="PROSITE" id="PS50158"/>
    </source>
</evidence>
<dbReference type="Proteomes" id="UP001396334">
    <property type="component" value="Unassembled WGS sequence"/>
</dbReference>
<comment type="caution">
    <text evidence="3">The sequence shown here is derived from an EMBL/GenBank/DDBJ whole genome shotgun (WGS) entry which is preliminary data.</text>
</comment>
<accession>A0ABR2QD31</accession>
<dbReference type="PANTHER" id="PTHR31286:SF167">
    <property type="entry name" value="OS09G0268800 PROTEIN"/>
    <property type="match status" value="1"/>
</dbReference>
<keyword evidence="1" id="KW-0862">Zinc</keyword>
<dbReference type="InterPro" id="IPR040256">
    <property type="entry name" value="At4g02000-like"/>
</dbReference>
<dbReference type="EMBL" id="JBBPBN010000041">
    <property type="protein sequence ID" value="KAK8998602.1"/>
    <property type="molecule type" value="Genomic_DNA"/>
</dbReference>
<dbReference type="PROSITE" id="PS50158">
    <property type="entry name" value="ZF_CCHC"/>
    <property type="match status" value="1"/>
</dbReference>
<evidence type="ECO:0000313" key="4">
    <source>
        <dbReference type="Proteomes" id="UP001396334"/>
    </source>
</evidence>
<dbReference type="Pfam" id="PF14392">
    <property type="entry name" value="zf-CCHC_4"/>
    <property type="match status" value="1"/>
</dbReference>
<gene>
    <name evidence="3" type="ORF">V6N11_083989</name>
</gene>
<proteinExistence type="predicted"/>
<name>A0ABR2QD31_9ROSI</name>
<evidence type="ECO:0000313" key="3">
    <source>
        <dbReference type="EMBL" id="KAK8998602.1"/>
    </source>
</evidence>
<protein>
    <recommendedName>
        <fullName evidence="2">CCHC-type domain-containing protein</fullName>
    </recommendedName>
</protein>
<dbReference type="PANTHER" id="PTHR31286">
    <property type="entry name" value="GLYCINE-RICH CELL WALL STRUCTURAL PROTEIN 1.8-LIKE"/>
    <property type="match status" value="1"/>
</dbReference>
<keyword evidence="4" id="KW-1185">Reference proteome</keyword>
<evidence type="ECO:0000256" key="1">
    <source>
        <dbReference type="PROSITE-ProRule" id="PRU00047"/>
    </source>
</evidence>
<sequence>MASNIPQSQFEDLDLTHEEQGSIFTPLVVWNILSIDPAVFLIGKLFATKDVDKRLFIRAYTNIWKKDHLISISPICAKFFRIHFENASKCHEILNIGPWLFKDDWLALASFDPTLSAQNHTFNTMNVWVRIHDIPSVLMQSDSMDIQIGSSLVSLIGTVTKIDTRRIEGNMTTYLRVGCSINIISPIHRCVFIGGAGTSKKCCMLQYERLPTLCYGCGLIGHLVHACPTEKLTPETKLQYGDWLRYLPPTIQARSSQPHSRRIHYHEANISAKPPTPILATKLVNASKEAIEESVHSSDEDSAAIAANLVPDRLDPLDDLLNIEDFSTDLDVLAPTH</sequence>
<dbReference type="InterPro" id="IPR025836">
    <property type="entry name" value="Zn_knuckle_CX2CX4HX4C"/>
</dbReference>
<organism evidence="3 4">
    <name type="scientific">Hibiscus sabdariffa</name>
    <name type="common">roselle</name>
    <dbReference type="NCBI Taxonomy" id="183260"/>
    <lineage>
        <taxon>Eukaryota</taxon>
        <taxon>Viridiplantae</taxon>
        <taxon>Streptophyta</taxon>
        <taxon>Embryophyta</taxon>
        <taxon>Tracheophyta</taxon>
        <taxon>Spermatophyta</taxon>
        <taxon>Magnoliopsida</taxon>
        <taxon>eudicotyledons</taxon>
        <taxon>Gunneridae</taxon>
        <taxon>Pentapetalae</taxon>
        <taxon>rosids</taxon>
        <taxon>malvids</taxon>
        <taxon>Malvales</taxon>
        <taxon>Malvaceae</taxon>
        <taxon>Malvoideae</taxon>
        <taxon>Hibiscus</taxon>
    </lineage>
</organism>
<keyword evidence="1" id="KW-0863">Zinc-finger</keyword>
<reference evidence="3 4" key="1">
    <citation type="journal article" date="2024" name="G3 (Bethesda)">
        <title>Genome assembly of Hibiscus sabdariffa L. provides insights into metabolisms of medicinal natural products.</title>
        <authorList>
            <person name="Kim T."/>
        </authorList>
    </citation>
    <scope>NUCLEOTIDE SEQUENCE [LARGE SCALE GENOMIC DNA]</scope>
    <source>
        <strain evidence="3">TK-2024</strain>
        <tissue evidence="3">Old leaves</tissue>
    </source>
</reference>